<evidence type="ECO:0000256" key="1">
    <source>
        <dbReference type="ARBA" id="ARBA00013258"/>
    </source>
</evidence>
<evidence type="ECO:0000256" key="3">
    <source>
        <dbReference type="ARBA" id="ARBA00023315"/>
    </source>
</evidence>
<dbReference type="InterPro" id="IPR014179">
    <property type="entry name" value="PfaD-like_TIM-barrel"/>
</dbReference>
<sequence>MGRELFESDAGFRATMQHADRVVHERCGESVLTALFAQDKGRDIPFDRLLHSHPAIFMVEYALATSLIDRGVRPDMVLGASLGAFAAAAVAGCIDADAALLAVIEQALALEAHGEPGCMIAVMGEPERFLTPELLALCELGANNFATHSVISLPQANLAAVESCLRRYGIAFQPLPVNFAFHSRWIDAARQPYQAFLRTLACRPGDIPIVCCAAGELMHSLPSGHFWSAVRDPIRFAQTISLIESQGSYRYIDVSPGGTMATFLKYGLPVGSTSQVHQVMSPFGDDMARLTELTAISRSATRQINQETGSATPSRQDNQARSKRIMESRNMKAMIFPGQGSQFKGMGKDLFPLFPELVKSASDILGYSLQDLCLNDTQGHLSQTQYTQPALYVVNALHYYRQRELHAATETDAPPDFLAGHSLGEYNALLAAGVFSFETGLRLVKKRGELMGAASGGGMAAVLGMSAKEVRALLDEHEFEQIDIANFNTPTQTVIAGEKGVLAAAVELFSRKNFRCVTLNVSAAFHSRHMQSAQAEFAEFLQAFSFAAPKVTVIANVTARPYDPARIAQTLAGQIAAPVQWVDSIRYVMGKGDIEFQEIGASVLTKMVLEIRAKETPIVDDAPSAQPLPAEANAAAAVGEAGRVAERGAQRRVEATALGSEVFQRRFGLKYAYMAGAMYRGVASAELVIKMGKAGLLSFFGAGGLSVQRIEANIIRIQGELNAGQPYGMNLLANYEYPAQEAAVVDLYLKYGIKNIEAAAFMQMTPALVRFRLQGLRTNTHNEIVCDHRIVAKVSRPEVAKAFMSPPPLAIVEKLLEQRLITPQQAELSQKIPVSHDICVEADSGGHTDGGIAAVMLPPLLRLRDEMQRAHGYVEPICMGLAGGIGGPEAAAAAFLLGADFIATGSINQCSVEAGMSPDGKSMLQEMDIQDTEYAPAGDMFEIGAQVQVMKKSVFFPARANKLLSIYRHYNSLDEIPARTRHQLESTFFKKTFDEIWQETANYFKSVNLEHEIAKAEANAKHKMALVFRWYFAYCTRIAMEGKGDDRVNYQIQTGPALGSFNQWVKGTELEHWNKRHVDRMAIKIMDATAEHLTRSFDRFLDGRRSDRSGLN</sequence>
<dbReference type="PANTHER" id="PTHR42681">
    <property type="entry name" value="MALONYL-COA-ACYL CARRIER PROTEIN TRANSACYLASE, MITOCHONDRIAL"/>
    <property type="match status" value="1"/>
</dbReference>
<dbReference type="SUPFAM" id="SSF51395">
    <property type="entry name" value="FMN-linked oxidoreductases"/>
    <property type="match status" value="1"/>
</dbReference>
<dbReference type="InterPro" id="IPR016035">
    <property type="entry name" value="Acyl_Trfase/lysoPLipase"/>
</dbReference>
<comment type="caution">
    <text evidence="7">The sequence shown here is derived from an EMBL/GenBank/DDBJ whole genome shotgun (WGS) entry which is preliminary data.</text>
</comment>
<dbReference type="OrthoDB" id="9808564at2"/>
<dbReference type="EMBL" id="QQAH01000025">
    <property type="protein sequence ID" value="RDD79785.1"/>
    <property type="molecule type" value="Genomic_DNA"/>
</dbReference>
<evidence type="ECO:0000256" key="5">
    <source>
        <dbReference type="SAM" id="MobiDB-lite"/>
    </source>
</evidence>
<organism evidence="7 8">
    <name type="scientific">Dyella tabacisoli</name>
    <dbReference type="NCBI Taxonomy" id="2282381"/>
    <lineage>
        <taxon>Bacteria</taxon>
        <taxon>Pseudomonadati</taxon>
        <taxon>Pseudomonadota</taxon>
        <taxon>Gammaproteobacteria</taxon>
        <taxon>Lysobacterales</taxon>
        <taxon>Rhodanobacteraceae</taxon>
        <taxon>Dyella</taxon>
    </lineage>
</organism>
<dbReference type="GO" id="GO:0004314">
    <property type="term" value="F:[acyl-carrier-protein] S-malonyltransferase activity"/>
    <property type="evidence" value="ECO:0007669"/>
    <property type="project" value="UniProtKB-EC"/>
</dbReference>
<protein>
    <recommendedName>
        <fullName evidence="1">[acyl-carrier-protein] S-malonyltransferase</fullName>
        <ecNumber evidence="1">2.3.1.39</ecNumber>
    </recommendedName>
</protein>
<dbReference type="GO" id="GO:0006633">
    <property type="term" value="P:fatty acid biosynthetic process"/>
    <property type="evidence" value="ECO:0007669"/>
    <property type="project" value="TreeGrafter"/>
</dbReference>
<dbReference type="InterPro" id="IPR013785">
    <property type="entry name" value="Aldolase_TIM"/>
</dbReference>
<dbReference type="CDD" id="cd04742">
    <property type="entry name" value="NPD_FabD"/>
    <property type="match status" value="1"/>
</dbReference>
<dbReference type="NCBIfam" id="TIGR02814">
    <property type="entry name" value="pfaD_fam"/>
    <property type="match status" value="1"/>
</dbReference>
<dbReference type="Gene3D" id="3.30.70.250">
    <property type="entry name" value="Malonyl-CoA ACP transacylase, ACP-binding"/>
    <property type="match status" value="1"/>
</dbReference>
<dbReference type="Gene3D" id="3.20.20.70">
    <property type="entry name" value="Aldolase class I"/>
    <property type="match status" value="1"/>
</dbReference>
<dbReference type="InterPro" id="IPR014043">
    <property type="entry name" value="Acyl_transferase_dom"/>
</dbReference>
<evidence type="ECO:0000313" key="8">
    <source>
        <dbReference type="Proteomes" id="UP000253782"/>
    </source>
</evidence>
<keyword evidence="8" id="KW-1185">Reference proteome</keyword>
<evidence type="ECO:0000259" key="6">
    <source>
        <dbReference type="SMART" id="SM00827"/>
    </source>
</evidence>
<dbReference type="Pfam" id="PF21607">
    <property type="entry name" value="FabD_helical_ins"/>
    <property type="match status" value="1"/>
</dbReference>
<dbReference type="Gene3D" id="3.40.366.10">
    <property type="entry name" value="Malonyl-Coenzyme A Acyl Carrier Protein, domain 2"/>
    <property type="match status" value="2"/>
</dbReference>
<dbReference type="Pfam" id="PF00698">
    <property type="entry name" value="Acyl_transf_1"/>
    <property type="match status" value="2"/>
</dbReference>
<evidence type="ECO:0000256" key="2">
    <source>
        <dbReference type="ARBA" id="ARBA00022679"/>
    </source>
</evidence>
<comment type="catalytic activity">
    <reaction evidence="4">
        <text>holo-[ACP] + malonyl-CoA = malonyl-[ACP] + CoA</text>
        <dbReference type="Rhea" id="RHEA:41792"/>
        <dbReference type="Rhea" id="RHEA-COMP:9623"/>
        <dbReference type="Rhea" id="RHEA-COMP:9685"/>
        <dbReference type="ChEBI" id="CHEBI:57287"/>
        <dbReference type="ChEBI" id="CHEBI:57384"/>
        <dbReference type="ChEBI" id="CHEBI:64479"/>
        <dbReference type="ChEBI" id="CHEBI:78449"/>
        <dbReference type="EC" id="2.3.1.39"/>
    </reaction>
</comment>
<accession>A0A369UI51</accession>
<dbReference type="SUPFAM" id="SSF52151">
    <property type="entry name" value="FabD/lysophospholipase-like"/>
    <property type="match status" value="2"/>
</dbReference>
<dbReference type="InterPro" id="IPR016036">
    <property type="entry name" value="Malonyl_transacylase_ACP-bd"/>
</dbReference>
<dbReference type="NCBIfam" id="TIGR00128">
    <property type="entry name" value="fabD"/>
    <property type="match status" value="1"/>
</dbReference>
<name>A0A369UI51_9GAMM</name>
<dbReference type="EC" id="2.3.1.39" evidence="1"/>
<feature type="region of interest" description="Disordered" evidence="5">
    <location>
        <begin position="301"/>
        <end position="323"/>
    </location>
</feature>
<dbReference type="SMART" id="SM00827">
    <property type="entry name" value="PKS_AT"/>
    <property type="match status" value="2"/>
</dbReference>
<dbReference type="InterPro" id="IPR001227">
    <property type="entry name" value="Ac_transferase_dom_sf"/>
</dbReference>
<dbReference type="SUPFAM" id="SSF55048">
    <property type="entry name" value="Probable ACP-binding domain of malonyl-CoA ACP transacylase"/>
    <property type="match status" value="1"/>
</dbReference>
<keyword evidence="2 7" id="KW-0808">Transferase</keyword>
<dbReference type="AlphaFoldDB" id="A0A369UI51"/>
<evidence type="ECO:0000256" key="4">
    <source>
        <dbReference type="ARBA" id="ARBA00048462"/>
    </source>
</evidence>
<dbReference type="Proteomes" id="UP000253782">
    <property type="component" value="Unassembled WGS sequence"/>
</dbReference>
<feature type="domain" description="Malonyl-CoA:ACP transacylase (MAT)" evidence="6">
    <location>
        <begin position="335"/>
        <end position="643"/>
    </location>
</feature>
<feature type="compositionally biased region" description="Polar residues" evidence="5">
    <location>
        <begin position="301"/>
        <end position="317"/>
    </location>
</feature>
<gene>
    <name evidence="7" type="primary">fabD</name>
    <name evidence="7" type="ORF">DVJ77_20635</name>
</gene>
<keyword evidence="3 7" id="KW-0012">Acyltransferase</keyword>
<feature type="domain" description="Malonyl-CoA:ACP transacylase (MAT)" evidence="6">
    <location>
        <begin position="1"/>
        <end position="287"/>
    </location>
</feature>
<dbReference type="InterPro" id="IPR004410">
    <property type="entry name" value="Malonyl_CoA-ACP_transAc_FabD"/>
</dbReference>
<dbReference type="PANTHER" id="PTHR42681:SF1">
    <property type="entry name" value="MALONYL-COA-ACYL CARRIER PROTEIN TRANSACYLASE, MITOCHONDRIAL"/>
    <property type="match status" value="1"/>
</dbReference>
<dbReference type="InterPro" id="IPR049489">
    <property type="entry name" value="FabD-like_helical_ins"/>
</dbReference>
<evidence type="ECO:0000313" key="7">
    <source>
        <dbReference type="EMBL" id="RDD79785.1"/>
    </source>
</evidence>
<proteinExistence type="predicted"/>
<reference evidence="7 8" key="1">
    <citation type="submission" date="2018-07" db="EMBL/GenBank/DDBJ databases">
        <title>Dyella tabacisoli L4-6T, whole genome shotgun sequence.</title>
        <authorList>
            <person name="Zhou X.-K."/>
            <person name="Li W.-J."/>
            <person name="Duan Y.-Q."/>
        </authorList>
    </citation>
    <scope>NUCLEOTIDE SEQUENCE [LARGE SCALE GENOMIC DNA]</scope>
    <source>
        <strain evidence="7 8">L4-6</strain>
    </source>
</reference>
<dbReference type="InterPro" id="IPR050858">
    <property type="entry name" value="Mal-CoA-ACP_Trans/PKS_FabD"/>
</dbReference>